<protein>
    <submittedName>
        <fullName evidence="2">Uncharacterized protein</fullName>
    </submittedName>
</protein>
<proteinExistence type="predicted"/>
<dbReference type="AlphaFoldDB" id="A0A1N6M6V6"/>
<reference evidence="1" key="2">
    <citation type="submission" date="2019-11" db="EMBL/GenBank/DDBJ databases">
        <authorList>
            <person name="January G."/>
            <person name="Bunk B."/>
        </authorList>
    </citation>
    <scope>NUCLEOTIDE SEQUENCE</scope>
    <source>
        <strain evidence="1">3.6</strain>
    </source>
</reference>
<evidence type="ECO:0000313" key="1">
    <source>
        <dbReference type="EMBL" id="QMV13902.1"/>
    </source>
</evidence>
<dbReference type="EMBL" id="CP046268">
    <property type="protein sequence ID" value="QMV13902.1"/>
    <property type="molecule type" value="Genomic_DNA"/>
</dbReference>
<name>A0A1N6M6V6_9VIBR</name>
<dbReference type="Proteomes" id="UP000515264">
    <property type="component" value="Chromosome 1"/>
</dbReference>
<organism evidence="2 3">
    <name type="scientific">Vibrio spartinae</name>
    <dbReference type="NCBI Taxonomy" id="1918945"/>
    <lineage>
        <taxon>Bacteria</taxon>
        <taxon>Pseudomonadati</taxon>
        <taxon>Pseudomonadota</taxon>
        <taxon>Gammaproteobacteria</taxon>
        <taxon>Vibrionales</taxon>
        <taxon>Vibrionaceae</taxon>
        <taxon>Vibrio</taxon>
    </lineage>
</organism>
<reference evidence="1 4" key="3">
    <citation type="journal article" date="2020" name="J. Nat. Prod.">
        <title>Genomics-Metabolomics Profiling Disclosed Marine Vibrio spartinae 3.6 as a Producer of a New Branched Side Chain Prodigiosin.</title>
        <authorList>
            <person name="Vitale G.A."/>
            <person name="Sciarretta M."/>
            <person name="Palma Esposito F."/>
            <person name="January G.G."/>
            <person name="Giaccio M."/>
            <person name="Bunk B."/>
            <person name="Sproer C."/>
            <person name="Bajerski F."/>
            <person name="Power D."/>
            <person name="Festa C."/>
            <person name="Monti M.C."/>
            <person name="D'Auria M.V."/>
            <person name="de Pascale D."/>
        </authorList>
    </citation>
    <scope>NUCLEOTIDE SEQUENCE [LARGE SCALE GENOMIC DNA]</scope>
    <source>
        <strain evidence="1 4">3.6</strain>
    </source>
</reference>
<gene>
    <name evidence="2" type="ORF">VSP9026_02904</name>
    <name evidence="1" type="ORF">Vspart_01147</name>
</gene>
<evidence type="ECO:0000313" key="4">
    <source>
        <dbReference type="Proteomes" id="UP000515264"/>
    </source>
</evidence>
<evidence type="ECO:0000313" key="2">
    <source>
        <dbReference type="EMBL" id="SIO95165.1"/>
    </source>
</evidence>
<dbReference type="EMBL" id="FSSB01000018">
    <property type="protein sequence ID" value="SIO95165.1"/>
    <property type="molecule type" value="Genomic_DNA"/>
</dbReference>
<sequence>MHLTKNGVLIFTSSLVTRKLVTRKLKAWQRWKYND</sequence>
<accession>A0A1N6M6V6</accession>
<reference evidence="2 3" key="1">
    <citation type="submission" date="2016-12" db="EMBL/GenBank/DDBJ databases">
        <authorList>
            <person name="Song W.-J."/>
            <person name="Kurnit D.M."/>
        </authorList>
    </citation>
    <scope>NUCLEOTIDE SEQUENCE [LARGE SCALE GENOMIC DNA]</scope>
    <source>
        <strain evidence="2 3">CECT 9026</strain>
    </source>
</reference>
<evidence type="ECO:0000313" key="3">
    <source>
        <dbReference type="Proteomes" id="UP000184774"/>
    </source>
</evidence>
<keyword evidence="4" id="KW-1185">Reference proteome</keyword>
<dbReference type="Proteomes" id="UP000184774">
    <property type="component" value="Unassembled WGS sequence"/>
</dbReference>